<evidence type="ECO:0000259" key="3">
    <source>
        <dbReference type="Pfam" id="PF22494"/>
    </source>
</evidence>
<evidence type="ECO:0000313" key="4">
    <source>
        <dbReference type="EMBL" id="GAS83312.1"/>
    </source>
</evidence>
<dbReference type="RefSeq" id="WP_062835674.1">
    <property type="nucleotide sequence ID" value="NZ_BCNV01000001.1"/>
</dbReference>
<dbReference type="Pfam" id="PF07833">
    <property type="entry name" value="Cu_amine_oxidN1"/>
    <property type="match status" value="1"/>
</dbReference>
<evidence type="ECO:0000259" key="2">
    <source>
        <dbReference type="Pfam" id="PF07833"/>
    </source>
</evidence>
<dbReference type="SUPFAM" id="SSF55383">
    <property type="entry name" value="Copper amine oxidase, domain N"/>
    <property type="match status" value="1"/>
</dbReference>
<dbReference type="Proteomes" id="UP000069697">
    <property type="component" value="Unassembled WGS sequence"/>
</dbReference>
<feature type="chain" id="PRO_5038616989" evidence="1">
    <location>
        <begin position="22"/>
        <end position="528"/>
    </location>
</feature>
<accession>A0A117I275</accession>
<gene>
    <name evidence="4" type="ORF">PAHA3_3390</name>
</gene>
<comment type="caution">
    <text evidence="4">The sequence shown here is derived from an EMBL/GenBank/DDBJ whole genome shotgun (WGS) entry which is preliminary data.</text>
</comment>
<dbReference type="SUPFAM" id="SSF51004">
    <property type="entry name" value="C-terminal (heme d1) domain of cytochrome cd1-nitrite reductase"/>
    <property type="match status" value="1"/>
</dbReference>
<name>A0A117I275_PAEAM</name>
<dbReference type="Pfam" id="PF22494">
    <property type="entry name" value="choice_anch_I"/>
    <property type="match status" value="1"/>
</dbReference>
<dbReference type="InterPro" id="IPR036582">
    <property type="entry name" value="Mao_N_sf"/>
</dbReference>
<feature type="domain" description="Copper amine oxidase-like N-terminal" evidence="2">
    <location>
        <begin position="41"/>
        <end position="108"/>
    </location>
</feature>
<feature type="domain" description="Choice-of-anchor I" evidence="3">
    <location>
        <begin position="134"/>
        <end position="397"/>
    </location>
</feature>
<dbReference type="PANTHER" id="PTHR46928">
    <property type="entry name" value="MESENCHYME-SPECIFIC CELL SURFACE GLYCOPROTEIN"/>
    <property type="match status" value="1"/>
</dbReference>
<dbReference type="InterPro" id="IPR052956">
    <property type="entry name" value="Mesenchyme-surface_protein"/>
</dbReference>
<proteinExistence type="predicted"/>
<sequence length="528" mass="56487">MKKRNQWLAVLSMTAILTAGATSYTSMIHAADASKTTNDHVVLRTAIQNMQGTVTWNRSSRSVDIQIADTKVQLPVGTSSATINGVKIPLDSKSYITNGTTYVSSQTLQLITDQLILNQNKSGFERTASFQMPGGKAEISASTPDGQRLLVTEADNGSITILDIADLKNINVLKTVSFHDLSAKAEVTSVTVSKDGKYGLAVIRTGDTDSEANKGLLAIVDLTTYKTVKTYELGIGPDSIALSPDGLHAVIAIEDEELNKATDEIDYANTKRPGSIMVVSFAGGNVLEGEITNLPVSLDNVEGAIYPHDPQPEYVAISPDSKTAAITLQENNVVAIVDLETKKISSIFALGTTSHQADLKDDGIVQFKETLTARYEPDGIAFSADGKYLLTANEGDLGKNEFEDGVKAGGRNIAVWNLQGQRMYDSQNLIDEATAMVGLYPDDRSPNKGSEVENLTVATVDGTTYAAVASERADAILFFDLADPVYPDYLGLIPTAGESPEGIHRVNGRSLFVSADESTGTLSFFAKK</sequence>
<evidence type="ECO:0000256" key="1">
    <source>
        <dbReference type="SAM" id="SignalP"/>
    </source>
</evidence>
<dbReference type="InterPro" id="IPR015943">
    <property type="entry name" value="WD40/YVTN_repeat-like_dom_sf"/>
</dbReference>
<dbReference type="InterPro" id="IPR011048">
    <property type="entry name" value="Haem_d1_sf"/>
</dbReference>
<dbReference type="EMBL" id="BCNV01000001">
    <property type="protein sequence ID" value="GAS83312.1"/>
    <property type="molecule type" value="Genomic_DNA"/>
</dbReference>
<dbReference type="AlphaFoldDB" id="A0A117I275"/>
<keyword evidence="1" id="KW-0732">Signal</keyword>
<protein>
    <submittedName>
        <fullName evidence="4">Uncharacterized protein</fullName>
    </submittedName>
</protein>
<dbReference type="Gene3D" id="2.130.10.10">
    <property type="entry name" value="YVTN repeat-like/Quinoprotein amine dehydrogenase"/>
    <property type="match status" value="2"/>
</dbReference>
<dbReference type="Gene3D" id="3.30.457.10">
    <property type="entry name" value="Copper amine oxidase-like, N-terminal domain"/>
    <property type="match status" value="1"/>
</dbReference>
<reference evidence="4 5" key="1">
    <citation type="journal article" date="2016" name="Genome Announc.">
        <title>Draft Genome Sequence of Paenibacillus amylolyticus Heshi-A3, Isolated from Fermented Rice Bran in a Japanese Fermented Seafood Dish.</title>
        <authorList>
            <person name="Akuzawa S."/>
            <person name="Nagaoka J."/>
            <person name="Kanekatsu M."/>
            <person name="Kubota E."/>
            <person name="Ohtake R."/>
            <person name="Suzuki T."/>
            <person name="Kanesaki Y."/>
        </authorList>
    </citation>
    <scope>NUCLEOTIDE SEQUENCE [LARGE SCALE GENOMIC DNA]</scope>
    <source>
        <strain evidence="4 5">Heshi-A3</strain>
    </source>
</reference>
<organism evidence="4 5">
    <name type="scientific">Paenibacillus amylolyticus</name>
    <dbReference type="NCBI Taxonomy" id="1451"/>
    <lineage>
        <taxon>Bacteria</taxon>
        <taxon>Bacillati</taxon>
        <taxon>Bacillota</taxon>
        <taxon>Bacilli</taxon>
        <taxon>Bacillales</taxon>
        <taxon>Paenibacillaceae</taxon>
        <taxon>Paenibacillus</taxon>
    </lineage>
</organism>
<dbReference type="InterPro" id="IPR055188">
    <property type="entry name" value="Choice_anch_I"/>
</dbReference>
<dbReference type="InterPro" id="IPR012854">
    <property type="entry name" value="Cu_amine_oxidase-like_N"/>
</dbReference>
<dbReference type="PANTHER" id="PTHR46928:SF1">
    <property type="entry name" value="MESENCHYME-SPECIFIC CELL SURFACE GLYCOPROTEIN"/>
    <property type="match status" value="1"/>
</dbReference>
<feature type="signal peptide" evidence="1">
    <location>
        <begin position="1"/>
        <end position="21"/>
    </location>
</feature>
<evidence type="ECO:0000313" key="5">
    <source>
        <dbReference type="Proteomes" id="UP000069697"/>
    </source>
</evidence>
<reference evidence="5" key="2">
    <citation type="submission" date="2016-01" db="EMBL/GenBank/DDBJ databases">
        <title>Draft Genome Sequence of Paenibacillus amylolyticus Heshi-A3 that Was Isolated from Fermented Rice Bran with Aging Salted Mackerel, Which Was Named Heshiko as Traditional Fermented Seafood in Japan.</title>
        <authorList>
            <person name="Akuzawa S."/>
            <person name="Nakagawa J."/>
            <person name="Kanekatsu T."/>
            <person name="Kubota E."/>
            <person name="Ohtake R."/>
            <person name="Suzuki T."/>
            <person name="Kanesaki Y."/>
        </authorList>
    </citation>
    <scope>NUCLEOTIDE SEQUENCE [LARGE SCALE GENOMIC DNA]</scope>
    <source>
        <strain evidence="5">Heshi-A3</strain>
    </source>
</reference>